<evidence type="ECO:0000256" key="1">
    <source>
        <dbReference type="SAM" id="Phobius"/>
    </source>
</evidence>
<feature type="transmembrane region" description="Helical" evidence="1">
    <location>
        <begin position="6"/>
        <end position="27"/>
    </location>
</feature>
<dbReference type="Proteomes" id="UP001222030">
    <property type="component" value="Unassembled WGS sequence"/>
</dbReference>
<accession>A0ABT5INZ4</accession>
<sequence length="61" mass="6817">MDLTNLARILFTVFCFVTFTVILIGAFGKKSQRRYDDAANLVFNGDEEEQQAIDATNGAKK</sequence>
<protein>
    <submittedName>
        <fullName evidence="2">Cbb3-type cytochrome c oxidase subunit 3</fullName>
    </submittedName>
</protein>
<name>A0ABT5INZ4_9NEIS</name>
<keyword evidence="1" id="KW-1133">Transmembrane helix</keyword>
<keyword evidence="1" id="KW-0472">Membrane</keyword>
<dbReference type="EMBL" id="JAQQLE010000007">
    <property type="protein sequence ID" value="MDC7714279.1"/>
    <property type="molecule type" value="Genomic_DNA"/>
</dbReference>
<keyword evidence="1" id="KW-0812">Transmembrane</keyword>
<evidence type="ECO:0000313" key="2">
    <source>
        <dbReference type="EMBL" id="MDC7714279.1"/>
    </source>
</evidence>
<keyword evidence="3" id="KW-1185">Reference proteome</keyword>
<evidence type="ECO:0000313" key="3">
    <source>
        <dbReference type="Proteomes" id="UP001222030"/>
    </source>
</evidence>
<dbReference type="RefSeq" id="WP_272771999.1">
    <property type="nucleotide sequence ID" value="NZ_JAQQLE010000007.1"/>
</dbReference>
<reference evidence="2 3" key="1">
    <citation type="submission" date="2023-01" db="EMBL/GenBank/DDBJ databases">
        <title>Novel species of the genus Vogesella isolated from rivers.</title>
        <authorList>
            <person name="Lu H."/>
        </authorList>
    </citation>
    <scope>NUCLEOTIDE SEQUENCE [LARGE SCALE GENOMIC DNA]</scope>
    <source>
        <strain evidence="2 3">LYT5W</strain>
    </source>
</reference>
<dbReference type="Pfam" id="PF05545">
    <property type="entry name" value="FixQ"/>
    <property type="match status" value="1"/>
</dbReference>
<gene>
    <name evidence="2" type="ORF">PQU96_09085</name>
</gene>
<comment type="caution">
    <text evidence="2">The sequence shown here is derived from an EMBL/GenBank/DDBJ whole genome shotgun (WGS) entry which is preliminary data.</text>
</comment>
<proteinExistence type="predicted"/>
<organism evidence="2 3">
    <name type="scientific">Vogesella margarita</name>
    <dbReference type="NCBI Taxonomy" id="2984199"/>
    <lineage>
        <taxon>Bacteria</taxon>
        <taxon>Pseudomonadati</taxon>
        <taxon>Pseudomonadota</taxon>
        <taxon>Betaproteobacteria</taxon>
        <taxon>Neisseriales</taxon>
        <taxon>Chromobacteriaceae</taxon>
        <taxon>Vogesella</taxon>
    </lineage>
</organism>
<dbReference type="InterPro" id="IPR008621">
    <property type="entry name" value="Cbb3-typ_cyt_oxidase_comp"/>
</dbReference>